<dbReference type="PANTHER" id="PTHR34385:SF1">
    <property type="entry name" value="PEPTIDOGLYCAN L-ALANYL-D-GLUTAMATE ENDOPEPTIDASE CWLK"/>
    <property type="match status" value="1"/>
</dbReference>
<evidence type="ECO:0000313" key="4">
    <source>
        <dbReference type="Proteomes" id="UP001200642"/>
    </source>
</evidence>
<dbReference type="GO" id="GO:0006508">
    <property type="term" value="P:proteolysis"/>
    <property type="evidence" value="ECO:0007669"/>
    <property type="project" value="InterPro"/>
</dbReference>
<dbReference type="InterPro" id="IPR003709">
    <property type="entry name" value="VanY-like_core_dom"/>
</dbReference>
<evidence type="ECO:0000313" key="3">
    <source>
        <dbReference type="EMBL" id="MCG2460505.1"/>
    </source>
</evidence>
<comment type="caution">
    <text evidence="3">The sequence shown here is derived from an EMBL/GenBank/DDBJ whole genome shotgun (WGS) entry which is preliminary data.</text>
</comment>
<dbReference type="PANTHER" id="PTHR34385">
    <property type="entry name" value="D-ALANYL-D-ALANINE CARBOXYPEPTIDASE"/>
    <property type="match status" value="1"/>
</dbReference>
<accession>A0AAE3ESX6</accession>
<sequence>MQRRSFLQKCSVSGLAFTILPNLAFPTTTEYTIEELMGKANIELFGKDVQLRKEAYEAFTNMKKAAYSDGIDLKVVSSYRSFEHQARIWDRKYINYVDDEGLEPLDAIDKIIEYSTIPGTSRHHWGTDIDLVDGYQKVDGDVLDPEKFEVGKPYASFKKWMDGNSKKYDFYLVYTDNPKRRGFKYEPWHYSYAPLSIPMLTQFRKKNILKLLSKEEIMGSDHFTTGLLRSYIQDNILDINRELL</sequence>
<keyword evidence="4" id="KW-1185">Reference proteome</keyword>
<dbReference type="AlphaFoldDB" id="A0AAE3ESX6"/>
<dbReference type="Pfam" id="PF02557">
    <property type="entry name" value="VanY"/>
    <property type="match status" value="1"/>
</dbReference>
<reference evidence="3" key="1">
    <citation type="submission" date="2023-02" db="EMBL/GenBank/DDBJ databases">
        <title>Genome of Flavobacteriaceae gen. nov. sp. strain F89.</title>
        <authorList>
            <person name="Wang Y."/>
        </authorList>
    </citation>
    <scope>NUCLEOTIDE SEQUENCE</scope>
    <source>
        <strain evidence="3">F89</strain>
    </source>
</reference>
<dbReference type="SUPFAM" id="SSF55166">
    <property type="entry name" value="Hedgehog/DD-peptidase"/>
    <property type="match status" value="1"/>
</dbReference>
<gene>
    <name evidence="3" type="ORF">K8352_07080</name>
</gene>
<feature type="chain" id="PRO_5042117382" evidence="1">
    <location>
        <begin position="25"/>
        <end position="244"/>
    </location>
</feature>
<dbReference type="EMBL" id="JAIRBC010000008">
    <property type="protein sequence ID" value="MCG2460505.1"/>
    <property type="molecule type" value="Genomic_DNA"/>
</dbReference>
<proteinExistence type="predicted"/>
<evidence type="ECO:0000256" key="1">
    <source>
        <dbReference type="SAM" id="SignalP"/>
    </source>
</evidence>
<feature type="domain" description="D-alanyl-D-alanine carboxypeptidase-like core" evidence="2">
    <location>
        <begin position="50"/>
        <end position="194"/>
    </location>
</feature>
<dbReference type="GO" id="GO:0008233">
    <property type="term" value="F:peptidase activity"/>
    <property type="evidence" value="ECO:0007669"/>
    <property type="project" value="InterPro"/>
</dbReference>
<protein>
    <submittedName>
        <fullName evidence="3">M15 family metallopeptidase</fullName>
    </submittedName>
</protein>
<dbReference type="CDD" id="cd14847">
    <property type="entry name" value="DD-carboxypeptidase_like"/>
    <property type="match status" value="1"/>
</dbReference>
<organism evidence="3 4">
    <name type="scientific">Cerina litoralis</name>
    <dbReference type="NCBI Taxonomy" id="2874477"/>
    <lineage>
        <taxon>Bacteria</taxon>
        <taxon>Pseudomonadati</taxon>
        <taxon>Bacteroidota</taxon>
        <taxon>Flavobacteriia</taxon>
        <taxon>Flavobacteriales</taxon>
        <taxon>Flavobacteriaceae</taxon>
        <taxon>Cerina</taxon>
    </lineage>
</organism>
<keyword evidence="1" id="KW-0732">Signal</keyword>
<dbReference type="Proteomes" id="UP001200642">
    <property type="component" value="Unassembled WGS sequence"/>
</dbReference>
<dbReference type="InterPro" id="IPR052179">
    <property type="entry name" value="DD-CPase-like"/>
</dbReference>
<name>A0AAE3ESX6_9FLAO</name>
<dbReference type="InterPro" id="IPR009045">
    <property type="entry name" value="Zn_M74/Hedgehog-like"/>
</dbReference>
<feature type="signal peptide" evidence="1">
    <location>
        <begin position="1"/>
        <end position="24"/>
    </location>
</feature>
<dbReference type="RefSeq" id="WP_317901650.1">
    <property type="nucleotide sequence ID" value="NZ_JAIRBC010000008.1"/>
</dbReference>
<evidence type="ECO:0000259" key="2">
    <source>
        <dbReference type="Pfam" id="PF02557"/>
    </source>
</evidence>
<dbReference type="Gene3D" id="3.30.1380.10">
    <property type="match status" value="1"/>
</dbReference>